<keyword evidence="11" id="KW-0067">ATP-binding</keyword>
<keyword evidence="14" id="KW-0443">Lipid metabolism</keyword>
<evidence type="ECO:0000256" key="15">
    <source>
        <dbReference type="ARBA" id="ARBA00023166"/>
    </source>
</evidence>
<dbReference type="InterPro" id="IPR027417">
    <property type="entry name" value="P-loop_NTPase"/>
</dbReference>
<dbReference type="PANTHER" id="PTHR13101">
    <property type="entry name" value="PHOSPHOMEVALONATE KINASE"/>
    <property type="match status" value="1"/>
</dbReference>
<dbReference type="UniPathway" id="UPA00057">
    <property type="reaction ID" value="UER00099"/>
</dbReference>
<comment type="pathway">
    <text evidence="2">Isoprenoid biosynthesis; isopentenyl diphosphate biosynthesis via mevalonate pathway; isopentenyl diphosphate from (R)-mevalonate: step 2/3.</text>
</comment>
<sequence>MKKRRLPVVICVSGKRRSGKDFLANLLADRLKHRGCYEVLICGISYPLKEEYAELNGMDAERLKFDASFKEHHRADMVRWGEEIRANDPDYFCRCDLEISIRSAVTC</sequence>
<comment type="subcellular location">
    <subcellularLocation>
        <location evidence="1">Cytoplasm</location>
        <location evidence="1">Cytosol</location>
    </subcellularLocation>
</comment>
<dbReference type="PANTHER" id="PTHR13101:SF1">
    <property type="entry name" value="PHOSPHOMEVALONATE KINASE"/>
    <property type="match status" value="1"/>
</dbReference>
<dbReference type="Proteomes" id="UP000271098">
    <property type="component" value="Unassembled WGS sequence"/>
</dbReference>
<dbReference type="GO" id="GO:0019287">
    <property type="term" value="P:isopentenyl diphosphate biosynthetic process, mevalonate pathway"/>
    <property type="evidence" value="ECO:0007669"/>
    <property type="project" value="UniProtKB-UniPathway"/>
</dbReference>
<dbReference type="GO" id="GO:0006695">
    <property type="term" value="P:cholesterol biosynthetic process"/>
    <property type="evidence" value="ECO:0007669"/>
    <property type="project" value="UniProtKB-KW"/>
</dbReference>
<evidence type="ECO:0000256" key="6">
    <source>
        <dbReference type="ARBA" id="ARBA00022548"/>
    </source>
</evidence>
<evidence type="ECO:0000256" key="9">
    <source>
        <dbReference type="ARBA" id="ARBA00022777"/>
    </source>
</evidence>
<evidence type="ECO:0000256" key="3">
    <source>
        <dbReference type="ARBA" id="ARBA00012958"/>
    </source>
</evidence>
<reference evidence="20" key="1">
    <citation type="submission" date="2016-06" db="UniProtKB">
        <authorList>
            <consortium name="WormBaseParasite"/>
        </authorList>
    </citation>
    <scope>IDENTIFICATION</scope>
</reference>
<evidence type="ECO:0000313" key="19">
    <source>
        <dbReference type="Proteomes" id="UP000271098"/>
    </source>
</evidence>
<evidence type="ECO:0000256" key="1">
    <source>
        <dbReference type="ARBA" id="ARBA00004514"/>
    </source>
</evidence>
<dbReference type="GO" id="GO:0004631">
    <property type="term" value="F:phosphomevalonate kinase activity"/>
    <property type="evidence" value="ECO:0007669"/>
    <property type="project" value="UniProtKB-EC"/>
</dbReference>
<dbReference type="GO" id="GO:0005524">
    <property type="term" value="F:ATP binding"/>
    <property type="evidence" value="ECO:0007669"/>
    <property type="project" value="UniProtKB-KW"/>
</dbReference>
<dbReference type="EC" id="2.7.4.2" evidence="3"/>
<accession>A0A183E3W8</accession>
<keyword evidence="5" id="KW-0444">Lipid biosynthesis</keyword>
<dbReference type="Pfam" id="PF04275">
    <property type="entry name" value="P-mevalo_kinase"/>
    <property type="match status" value="1"/>
</dbReference>
<dbReference type="EMBL" id="UYRT01082746">
    <property type="protein sequence ID" value="VDN26419.1"/>
    <property type="molecule type" value="Genomic_DNA"/>
</dbReference>
<evidence type="ECO:0000256" key="7">
    <source>
        <dbReference type="ARBA" id="ARBA00022679"/>
    </source>
</evidence>
<keyword evidence="8" id="KW-0547">Nucleotide-binding</keyword>
<keyword evidence="4" id="KW-0963">Cytoplasm</keyword>
<evidence type="ECO:0000256" key="10">
    <source>
        <dbReference type="ARBA" id="ARBA00022778"/>
    </source>
</evidence>
<keyword evidence="15" id="KW-1207">Sterol metabolism</keyword>
<evidence type="ECO:0000256" key="14">
    <source>
        <dbReference type="ARBA" id="ARBA00023098"/>
    </source>
</evidence>
<evidence type="ECO:0000256" key="17">
    <source>
        <dbReference type="ARBA" id="ARBA00034549"/>
    </source>
</evidence>
<dbReference type="InterPro" id="IPR005919">
    <property type="entry name" value="Pmev_kin_anim"/>
</dbReference>
<evidence type="ECO:0000313" key="18">
    <source>
        <dbReference type="EMBL" id="VDN26419.1"/>
    </source>
</evidence>
<proteinExistence type="predicted"/>
<dbReference type="SUPFAM" id="SSF52540">
    <property type="entry name" value="P-loop containing nucleoside triphosphate hydrolases"/>
    <property type="match status" value="1"/>
</dbReference>
<dbReference type="GO" id="GO:0005829">
    <property type="term" value="C:cytosol"/>
    <property type="evidence" value="ECO:0007669"/>
    <property type="project" value="UniProtKB-SubCell"/>
</dbReference>
<evidence type="ECO:0000256" key="12">
    <source>
        <dbReference type="ARBA" id="ARBA00022955"/>
    </source>
</evidence>
<evidence type="ECO:0000313" key="20">
    <source>
        <dbReference type="WBParaSite" id="GPUH_0001568101-mRNA-1"/>
    </source>
</evidence>
<keyword evidence="13" id="KW-0756">Sterol biosynthesis</keyword>
<keyword evidence="16" id="KW-0753">Steroid metabolism</keyword>
<dbReference type="OrthoDB" id="2401875at2759"/>
<evidence type="ECO:0000256" key="4">
    <source>
        <dbReference type="ARBA" id="ARBA00022490"/>
    </source>
</evidence>
<evidence type="ECO:0000256" key="16">
    <source>
        <dbReference type="ARBA" id="ARBA00023221"/>
    </source>
</evidence>
<keyword evidence="10" id="KW-0152">Cholesterol biosynthesis</keyword>
<evidence type="ECO:0000256" key="8">
    <source>
        <dbReference type="ARBA" id="ARBA00022741"/>
    </source>
</evidence>
<dbReference type="WBParaSite" id="GPUH_0001568101-mRNA-1">
    <property type="protein sequence ID" value="GPUH_0001568101-mRNA-1"/>
    <property type="gene ID" value="GPUH_0001568101"/>
</dbReference>
<keyword evidence="7" id="KW-0808">Transferase</keyword>
<keyword evidence="6" id="KW-0153">Cholesterol metabolism</keyword>
<evidence type="ECO:0000256" key="5">
    <source>
        <dbReference type="ARBA" id="ARBA00022516"/>
    </source>
</evidence>
<name>A0A183E3W8_9BILA</name>
<dbReference type="AlphaFoldDB" id="A0A183E3W8"/>
<keyword evidence="12" id="KW-0752">Steroid biosynthesis</keyword>
<protein>
    <recommendedName>
        <fullName evidence="17">Phosphomevalonate kinase</fullName>
        <ecNumber evidence="3">2.7.4.2</ecNumber>
    </recommendedName>
</protein>
<keyword evidence="9" id="KW-0418">Kinase</keyword>
<organism evidence="20">
    <name type="scientific">Gongylonema pulchrum</name>
    <dbReference type="NCBI Taxonomy" id="637853"/>
    <lineage>
        <taxon>Eukaryota</taxon>
        <taxon>Metazoa</taxon>
        <taxon>Ecdysozoa</taxon>
        <taxon>Nematoda</taxon>
        <taxon>Chromadorea</taxon>
        <taxon>Rhabditida</taxon>
        <taxon>Spirurina</taxon>
        <taxon>Spiruromorpha</taxon>
        <taxon>Spiruroidea</taxon>
        <taxon>Gongylonematidae</taxon>
        <taxon>Gongylonema</taxon>
    </lineage>
</organism>
<reference evidence="18 19" key="2">
    <citation type="submission" date="2018-11" db="EMBL/GenBank/DDBJ databases">
        <authorList>
            <consortium name="Pathogen Informatics"/>
        </authorList>
    </citation>
    <scope>NUCLEOTIDE SEQUENCE [LARGE SCALE GENOMIC DNA]</scope>
</reference>
<gene>
    <name evidence="18" type="ORF">GPUH_LOCUS15660</name>
</gene>
<dbReference type="Gene3D" id="3.40.50.300">
    <property type="entry name" value="P-loop containing nucleotide triphosphate hydrolases"/>
    <property type="match status" value="1"/>
</dbReference>
<evidence type="ECO:0000256" key="11">
    <source>
        <dbReference type="ARBA" id="ARBA00022840"/>
    </source>
</evidence>
<evidence type="ECO:0000256" key="13">
    <source>
        <dbReference type="ARBA" id="ARBA00023011"/>
    </source>
</evidence>
<evidence type="ECO:0000256" key="2">
    <source>
        <dbReference type="ARBA" id="ARBA00005017"/>
    </source>
</evidence>
<keyword evidence="19" id="KW-1185">Reference proteome</keyword>